<comment type="subcellular location">
    <subcellularLocation>
        <location evidence="1">Membrane</location>
        <topology evidence="1">Multi-pass membrane protein</topology>
    </subcellularLocation>
</comment>
<evidence type="ECO:0000256" key="4">
    <source>
        <dbReference type="ARBA" id="ARBA00023136"/>
    </source>
</evidence>
<dbReference type="InterPro" id="IPR052719">
    <property type="entry name" value="CvpA-like"/>
</dbReference>
<accession>A0A1Q8YAB1</accession>
<proteinExistence type="predicted"/>
<dbReference type="RefSeq" id="WP_075587829.1">
    <property type="nucleotide sequence ID" value="NZ_MSYM01000018.1"/>
</dbReference>
<feature type="transmembrane region" description="Helical" evidence="5">
    <location>
        <begin position="103"/>
        <end position="123"/>
    </location>
</feature>
<dbReference type="GO" id="GO:0016020">
    <property type="term" value="C:membrane"/>
    <property type="evidence" value="ECO:0007669"/>
    <property type="project" value="UniProtKB-SubCell"/>
</dbReference>
<dbReference type="PANTHER" id="PTHR36926">
    <property type="entry name" value="COLICIN V PRODUCTION PROTEIN"/>
    <property type="match status" value="1"/>
</dbReference>
<dbReference type="EMBL" id="MSYM01000018">
    <property type="protein sequence ID" value="OLP04907.1"/>
    <property type="molecule type" value="Genomic_DNA"/>
</dbReference>
<dbReference type="STRING" id="81479.RA876_12490"/>
<organism evidence="6 7">
    <name type="scientific">Rhodoferax antarcticus ANT.BR</name>
    <dbReference type="NCBI Taxonomy" id="1111071"/>
    <lineage>
        <taxon>Bacteria</taxon>
        <taxon>Pseudomonadati</taxon>
        <taxon>Pseudomonadota</taxon>
        <taxon>Betaproteobacteria</taxon>
        <taxon>Burkholderiales</taxon>
        <taxon>Comamonadaceae</taxon>
        <taxon>Rhodoferax</taxon>
    </lineage>
</organism>
<reference evidence="6 7" key="1">
    <citation type="submission" date="2017-01" db="EMBL/GenBank/DDBJ databases">
        <title>Genome sequence of Rhodoferax antarcticus ANT.BR, a psychrophilic purple nonsulfur bacterium from an Antarctic microbial mat.</title>
        <authorList>
            <person name="Baker J."/>
            <person name="Riester C."/>
            <person name="Skinner B."/>
            <person name="Newell A."/>
            <person name="Swingley W."/>
            <person name="Madigan M."/>
            <person name="Jung D."/>
            <person name="Asao M."/>
            <person name="Chen M."/>
            <person name="Loughlin P."/>
            <person name="Pan H."/>
            <person name="Lin S."/>
            <person name="Li N."/>
            <person name="Shaw J."/>
            <person name="Prado M."/>
            <person name="Sherman C."/>
            <person name="Li X."/>
            <person name="Tang J."/>
            <person name="Blankenship R."/>
            <person name="Zhao T."/>
            <person name="Touchman J."/>
            <person name="Sattley M."/>
        </authorList>
    </citation>
    <scope>NUCLEOTIDE SEQUENCE [LARGE SCALE GENOMIC DNA]</scope>
    <source>
        <strain evidence="6 7">ANT.BR</strain>
    </source>
</reference>
<name>A0A1Q8YAB1_9BURK</name>
<evidence type="ECO:0000256" key="3">
    <source>
        <dbReference type="ARBA" id="ARBA00022989"/>
    </source>
</evidence>
<evidence type="ECO:0000313" key="7">
    <source>
        <dbReference type="Proteomes" id="UP000185911"/>
    </source>
</evidence>
<keyword evidence="3 5" id="KW-1133">Transmembrane helix</keyword>
<evidence type="ECO:0000256" key="1">
    <source>
        <dbReference type="ARBA" id="ARBA00004141"/>
    </source>
</evidence>
<keyword evidence="2 5" id="KW-0812">Transmembrane</keyword>
<evidence type="ECO:0000256" key="5">
    <source>
        <dbReference type="SAM" id="Phobius"/>
    </source>
</evidence>
<dbReference type="AlphaFoldDB" id="A0A1Q8YAB1"/>
<protein>
    <submittedName>
        <fullName evidence="6">Colicin V production transmembrane protein</fullName>
    </submittedName>
</protein>
<dbReference type="PANTHER" id="PTHR36926:SF1">
    <property type="entry name" value="COLICIN V PRODUCTION PROTEIN"/>
    <property type="match status" value="1"/>
</dbReference>
<feature type="transmembrane region" description="Helical" evidence="5">
    <location>
        <begin position="61"/>
        <end position="83"/>
    </location>
</feature>
<keyword evidence="7" id="KW-1185">Reference proteome</keyword>
<dbReference type="InterPro" id="IPR003825">
    <property type="entry name" value="Colicin-V_CvpA"/>
</dbReference>
<dbReference type="GO" id="GO:0009403">
    <property type="term" value="P:toxin biosynthetic process"/>
    <property type="evidence" value="ECO:0007669"/>
    <property type="project" value="InterPro"/>
</dbReference>
<dbReference type="Pfam" id="PF02674">
    <property type="entry name" value="Colicin_V"/>
    <property type="match status" value="1"/>
</dbReference>
<gene>
    <name evidence="6" type="ORF">BLL52_3726</name>
</gene>
<comment type="caution">
    <text evidence="6">The sequence shown here is derived from an EMBL/GenBank/DDBJ whole genome shotgun (WGS) entry which is preliminary data.</text>
</comment>
<evidence type="ECO:0000256" key="2">
    <source>
        <dbReference type="ARBA" id="ARBA00022692"/>
    </source>
</evidence>
<sequence>MSALDWIFAVVLVLSMALGAWRGLVYEVLSLVNWVVAFVLARLFALDAAQMLPMSGASSAMRYGAGFLLVFVLVLVVGGLLAVVIKKLTAAVGLSPVDRTLGAIFGATRGVLLLLLATVVVHLTPMKDSVSWQESVGARLAAGTLKGLKPSLPRDLDKFLPA</sequence>
<keyword evidence="4 5" id="KW-0472">Membrane</keyword>
<feature type="transmembrane region" description="Helical" evidence="5">
    <location>
        <begin position="29"/>
        <end position="49"/>
    </location>
</feature>
<dbReference type="Proteomes" id="UP000185911">
    <property type="component" value="Unassembled WGS sequence"/>
</dbReference>
<evidence type="ECO:0000313" key="6">
    <source>
        <dbReference type="EMBL" id="OLP04907.1"/>
    </source>
</evidence>